<accession>A0A932MMZ8</accession>
<sequence length="453" mass="50362">MRLSVASNYDPRLVEGLAGYPVEEVYGKLPADCLGGGRASYMLGPLSRRRLAEHAAHVRRAGMRFNYLLNAACWDNRETTRRGQRELRGLLDWIVSIGAGAVTVSIPSILALIKRSYPALHTRVSVFACVDSVQKARYWEDAGADCICLDSLQVNREFRALEAIRRHVSCDLQLLVNNSCLQHCSLAHAHMTHLAHASQKGHASGGFLVDWCFLKCTAMKLDDPVNYIRADWIRPEDLGEYERLGYENFKIVERNAPTDLLLARVKAYSERRYEGNLLDLVQPYGHGERWRKGEDTGRARRWRLRHLVRPWKLGLSPALRLKALAEARGFLPGTNGGALSSGETNGGPLHEKNGGPMHSGESNGGAAGAGGRNGDPVYVDNRALDGFIERFRRLGCRDVSCEACGHCREYAGRAVVIDPAFRERCRALYASLFRDMDTGAFFGCAPRRGEHVS</sequence>
<dbReference type="InterPro" id="IPR051454">
    <property type="entry name" value="RNA/ubiquinone_mod_enzymes"/>
</dbReference>
<keyword evidence="2" id="KW-0812">Transmembrane</keyword>
<gene>
    <name evidence="3" type="ORF">HYZ11_05620</name>
</gene>
<protein>
    <submittedName>
        <fullName evidence="3">U32 family peptidase</fullName>
    </submittedName>
</protein>
<evidence type="ECO:0000256" key="2">
    <source>
        <dbReference type="SAM" id="Phobius"/>
    </source>
</evidence>
<proteinExistence type="predicted"/>
<evidence type="ECO:0000313" key="3">
    <source>
        <dbReference type="EMBL" id="MBI3127062.1"/>
    </source>
</evidence>
<evidence type="ECO:0000313" key="4">
    <source>
        <dbReference type="Proteomes" id="UP000782312"/>
    </source>
</evidence>
<name>A0A932MMZ8_UNCTE</name>
<keyword evidence="2" id="KW-1133">Transmembrane helix</keyword>
<feature type="compositionally biased region" description="Gly residues" evidence="1">
    <location>
        <begin position="362"/>
        <end position="372"/>
    </location>
</feature>
<feature type="region of interest" description="Disordered" evidence="1">
    <location>
        <begin position="335"/>
        <end position="372"/>
    </location>
</feature>
<dbReference type="PANTHER" id="PTHR30217">
    <property type="entry name" value="PEPTIDASE U32 FAMILY"/>
    <property type="match status" value="1"/>
</dbReference>
<keyword evidence="2" id="KW-0472">Membrane</keyword>
<dbReference type="EMBL" id="JACPUR010000014">
    <property type="protein sequence ID" value="MBI3127062.1"/>
    <property type="molecule type" value="Genomic_DNA"/>
</dbReference>
<dbReference type="Proteomes" id="UP000782312">
    <property type="component" value="Unassembled WGS sequence"/>
</dbReference>
<dbReference type="PANTHER" id="PTHR30217:SF10">
    <property type="entry name" value="23S RRNA 5-HYDROXYCYTIDINE C2501 SYNTHASE"/>
    <property type="match status" value="1"/>
</dbReference>
<organism evidence="3 4">
    <name type="scientific">Tectimicrobiota bacterium</name>
    <dbReference type="NCBI Taxonomy" id="2528274"/>
    <lineage>
        <taxon>Bacteria</taxon>
        <taxon>Pseudomonadati</taxon>
        <taxon>Nitrospinota/Tectimicrobiota group</taxon>
        <taxon>Candidatus Tectimicrobiota</taxon>
    </lineage>
</organism>
<feature type="transmembrane region" description="Helical" evidence="2">
    <location>
        <begin position="90"/>
        <end position="113"/>
    </location>
</feature>
<comment type="caution">
    <text evidence="3">The sequence shown here is derived from an EMBL/GenBank/DDBJ whole genome shotgun (WGS) entry which is preliminary data.</text>
</comment>
<dbReference type="AlphaFoldDB" id="A0A932MMZ8"/>
<dbReference type="InterPro" id="IPR001539">
    <property type="entry name" value="Peptidase_U32"/>
</dbReference>
<dbReference type="Pfam" id="PF01136">
    <property type="entry name" value="Peptidase_U32"/>
    <property type="match status" value="1"/>
</dbReference>
<reference evidence="3" key="1">
    <citation type="submission" date="2020-07" db="EMBL/GenBank/DDBJ databases">
        <title>Huge and variable diversity of episymbiotic CPR bacteria and DPANN archaea in groundwater ecosystems.</title>
        <authorList>
            <person name="He C.Y."/>
            <person name="Keren R."/>
            <person name="Whittaker M."/>
            <person name="Farag I.F."/>
            <person name="Doudna J."/>
            <person name="Cate J.H.D."/>
            <person name="Banfield J.F."/>
        </authorList>
    </citation>
    <scope>NUCLEOTIDE SEQUENCE</scope>
    <source>
        <strain evidence="3">NC_groundwater_763_Ag_S-0.2um_68_21</strain>
    </source>
</reference>
<evidence type="ECO:0000256" key="1">
    <source>
        <dbReference type="SAM" id="MobiDB-lite"/>
    </source>
</evidence>